<feature type="region of interest" description="Disordered" evidence="1">
    <location>
        <begin position="410"/>
        <end position="503"/>
    </location>
</feature>
<evidence type="ECO:0000313" key="2">
    <source>
        <dbReference type="EMBL" id="KJH42492.1"/>
    </source>
</evidence>
<dbReference type="STRING" id="29172.A0A0D8XFJ2"/>
<proteinExistence type="predicted"/>
<protein>
    <submittedName>
        <fullName evidence="2">Uncharacterized protein</fullName>
    </submittedName>
</protein>
<gene>
    <name evidence="2" type="ORF">DICVIV_11517</name>
</gene>
<reference evidence="2 3" key="1">
    <citation type="submission" date="2013-11" db="EMBL/GenBank/DDBJ databases">
        <title>Draft genome of the bovine lungworm Dictyocaulus viviparus.</title>
        <authorList>
            <person name="Mitreva M."/>
        </authorList>
    </citation>
    <scope>NUCLEOTIDE SEQUENCE [LARGE SCALE GENOMIC DNA]</scope>
    <source>
        <strain evidence="2 3">HannoverDv2000</strain>
    </source>
</reference>
<feature type="compositionally biased region" description="Basic and acidic residues" evidence="1">
    <location>
        <begin position="263"/>
        <end position="273"/>
    </location>
</feature>
<evidence type="ECO:0000313" key="3">
    <source>
        <dbReference type="Proteomes" id="UP000053766"/>
    </source>
</evidence>
<feature type="compositionally biased region" description="Basic residues" evidence="1">
    <location>
        <begin position="487"/>
        <end position="496"/>
    </location>
</feature>
<feature type="compositionally biased region" description="Polar residues" evidence="1">
    <location>
        <begin position="443"/>
        <end position="485"/>
    </location>
</feature>
<evidence type="ECO:0000256" key="1">
    <source>
        <dbReference type="SAM" id="MobiDB-lite"/>
    </source>
</evidence>
<sequence length="538" mass="61333">MKGSGHWSDYANICIKFIELRLTYKRKIFDNEAQFEEFLRELESRGGNFRMSRGNKTIKEGIVQYFRCNRIFSIAKDKALRIVDDINAGTYEAIKDITQPMDPFGKETSTKPYLRTEEACTAFFRKTYLNDGTIEVRYCDYHLHGDERLRLPAAIRNRIYDMSKKKLPLPVIVMVLHSTSHLIHPRILKSTFIFKGECHRFCMPGTALERRIMAVTPREVQLVAQSVQRRLDAAAKRIQNIEKAAEEASARHRIVNGDEQVDGDNRREDHEAAENLVEQGDDQDQQNDCQEQLEQTDEVQEESAGGGESVDITSEGRGEGGELTELELTMLEEYEQNRGVILTDFQSLKREENRKRLCRERVRARIYTLGRAMRNIQFSDFECDLLLRSEQMLQAVVELWNARMESRNRIDPAKHPHKPDEYSDVHRGSSSEASAEQNEASTAPDTSNTASTVESPITEAENSSTSPAKCQTEPDASSPFTSISNKKVVKTRARRVPRSEKHAKEAHIILGTTTPSSHSTPAVTRLGRVIKRKKILDV</sequence>
<dbReference type="InterPro" id="IPR052797">
    <property type="entry name" value="RegFact_GeneExpr_CellDeath"/>
</dbReference>
<dbReference type="PANTHER" id="PTHR33936">
    <property type="entry name" value="PROTEIN CBG17840"/>
    <property type="match status" value="1"/>
</dbReference>
<feature type="region of interest" description="Disordered" evidence="1">
    <location>
        <begin position="246"/>
        <end position="320"/>
    </location>
</feature>
<feature type="compositionally biased region" description="Basic and acidic residues" evidence="1">
    <location>
        <begin position="410"/>
        <end position="429"/>
    </location>
</feature>
<reference evidence="3" key="2">
    <citation type="journal article" date="2016" name="Sci. Rep.">
        <title>Dictyocaulus viviparus genome, variome and transcriptome elucidate lungworm biology and support future intervention.</title>
        <authorList>
            <person name="McNulty S.N."/>
            <person name="Strube C."/>
            <person name="Rosa B.A."/>
            <person name="Martin J.C."/>
            <person name="Tyagi R."/>
            <person name="Choi Y.J."/>
            <person name="Wang Q."/>
            <person name="Hallsworth Pepin K."/>
            <person name="Zhang X."/>
            <person name="Ozersky P."/>
            <person name="Wilson R.K."/>
            <person name="Sternberg P.W."/>
            <person name="Gasser R.B."/>
            <person name="Mitreva M."/>
        </authorList>
    </citation>
    <scope>NUCLEOTIDE SEQUENCE [LARGE SCALE GENOMIC DNA]</scope>
    <source>
        <strain evidence="3">HannoverDv2000</strain>
    </source>
</reference>
<keyword evidence="3" id="KW-1185">Reference proteome</keyword>
<feature type="compositionally biased region" description="Low complexity" evidence="1">
    <location>
        <begin position="430"/>
        <end position="441"/>
    </location>
</feature>
<dbReference type="OrthoDB" id="5803649at2759"/>
<dbReference type="EMBL" id="KN716659">
    <property type="protein sequence ID" value="KJH42492.1"/>
    <property type="molecule type" value="Genomic_DNA"/>
</dbReference>
<accession>A0A0D8XFJ2</accession>
<organism evidence="2 3">
    <name type="scientific">Dictyocaulus viviparus</name>
    <name type="common">Bovine lungworm</name>
    <dbReference type="NCBI Taxonomy" id="29172"/>
    <lineage>
        <taxon>Eukaryota</taxon>
        <taxon>Metazoa</taxon>
        <taxon>Ecdysozoa</taxon>
        <taxon>Nematoda</taxon>
        <taxon>Chromadorea</taxon>
        <taxon>Rhabditida</taxon>
        <taxon>Rhabditina</taxon>
        <taxon>Rhabditomorpha</taxon>
        <taxon>Strongyloidea</taxon>
        <taxon>Metastrongylidae</taxon>
        <taxon>Dictyocaulus</taxon>
    </lineage>
</organism>
<dbReference type="PANTHER" id="PTHR33936:SF15">
    <property type="entry name" value="C2H2-TYPE DOMAIN-CONTAINING PROTEIN"/>
    <property type="match status" value="1"/>
</dbReference>
<dbReference type="Proteomes" id="UP000053766">
    <property type="component" value="Unassembled WGS sequence"/>
</dbReference>
<name>A0A0D8XFJ2_DICVI</name>
<dbReference type="AlphaFoldDB" id="A0A0D8XFJ2"/>